<dbReference type="GO" id="GO:0008843">
    <property type="term" value="F:endochitinase activity"/>
    <property type="evidence" value="ECO:0007669"/>
    <property type="project" value="UniProtKB-EC"/>
</dbReference>
<sequence length="152" mass="17015">MPADGFQLTDKDSVVVSTQAIDNDGEVTTVEFIEKYEFDGVDIDYEYRSSMNDSGHPDDFPISNARRAELNASYQVLMKKVREELYRAGEAAGKHYLLTFASPSSGYLLRGMETFQAVKYLDYVNIMSYDLHGAWNSHVGDNAALFDTGLDS</sequence>
<keyword evidence="1 3" id="KW-0378">Hydrolase</keyword>
<keyword evidence="7" id="KW-1185">Reference proteome</keyword>
<proteinExistence type="inferred from homology"/>
<evidence type="ECO:0000256" key="1">
    <source>
        <dbReference type="ARBA" id="ARBA00022801"/>
    </source>
</evidence>
<name>A0A9W4W7S3_PSEHA</name>
<dbReference type="EMBL" id="CAMAPB010000149">
    <property type="protein sequence ID" value="CAH9066971.1"/>
    <property type="molecule type" value="Genomic_DNA"/>
</dbReference>
<evidence type="ECO:0000259" key="5">
    <source>
        <dbReference type="PROSITE" id="PS51910"/>
    </source>
</evidence>
<dbReference type="InterPro" id="IPR001223">
    <property type="entry name" value="Glyco_hydro18_cat"/>
</dbReference>
<keyword evidence="2 3" id="KW-0326">Glycosidase</keyword>
<dbReference type="PANTHER" id="PTHR11177:SF308">
    <property type="entry name" value="CHITINASE A"/>
    <property type="match status" value="1"/>
</dbReference>
<organism evidence="6 7">
    <name type="scientific">Pseudoalteromonas haloplanktis</name>
    <name type="common">Alteromonas haloplanktis</name>
    <dbReference type="NCBI Taxonomy" id="228"/>
    <lineage>
        <taxon>Bacteria</taxon>
        <taxon>Pseudomonadati</taxon>
        <taxon>Pseudomonadota</taxon>
        <taxon>Gammaproteobacteria</taxon>
        <taxon>Alteromonadales</taxon>
        <taxon>Pseudoalteromonadaceae</taxon>
        <taxon>Pseudoalteromonas</taxon>
    </lineage>
</organism>
<feature type="domain" description="GH18" evidence="5">
    <location>
        <begin position="1"/>
        <end position="152"/>
    </location>
</feature>
<dbReference type="Proteomes" id="UP001152447">
    <property type="component" value="Unassembled WGS sequence"/>
</dbReference>
<dbReference type="GO" id="GO:0005975">
    <property type="term" value="P:carbohydrate metabolic process"/>
    <property type="evidence" value="ECO:0007669"/>
    <property type="project" value="InterPro"/>
</dbReference>
<evidence type="ECO:0000256" key="4">
    <source>
        <dbReference type="RuleBase" id="RU004453"/>
    </source>
</evidence>
<comment type="caution">
    <text evidence="6">The sequence shown here is derived from an EMBL/GenBank/DDBJ whole genome shotgun (WGS) entry which is preliminary data.</text>
</comment>
<dbReference type="PROSITE" id="PS01095">
    <property type="entry name" value="GH18_1"/>
    <property type="match status" value="1"/>
</dbReference>
<dbReference type="PROSITE" id="PS51910">
    <property type="entry name" value="GH18_2"/>
    <property type="match status" value="1"/>
</dbReference>
<dbReference type="InterPro" id="IPR001579">
    <property type="entry name" value="Glyco_hydro_18_chit_AS"/>
</dbReference>
<accession>A0A9W4W7S3</accession>
<dbReference type="EC" id="3.2.1.14" evidence="6"/>
<dbReference type="PANTHER" id="PTHR11177">
    <property type="entry name" value="CHITINASE"/>
    <property type="match status" value="1"/>
</dbReference>
<evidence type="ECO:0000313" key="6">
    <source>
        <dbReference type="EMBL" id="CAH9066971.1"/>
    </source>
</evidence>
<dbReference type="InterPro" id="IPR050314">
    <property type="entry name" value="Glycosyl_Hydrlase_18"/>
</dbReference>
<protein>
    <submittedName>
        <fullName evidence="6">Chitodextrinase</fullName>
        <ecNumber evidence="6">3.2.1.14</ecNumber>
    </submittedName>
</protein>
<dbReference type="SUPFAM" id="SSF51445">
    <property type="entry name" value="(Trans)glycosidases"/>
    <property type="match status" value="1"/>
</dbReference>
<comment type="similarity">
    <text evidence="4">Belongs to the glycosyl hydrolase 18 family.</text>
</comment>
<gene>
    <name evidence="6" type="primary">endo I_2</name>
    <name evidence="6" type="ORF">PSEHALCIP103_03696</name>
</gene>
<evidence type="ECO:0000313" key="7">
    <source>
        <dbReference type="Proteomes" id="UP001152447"/>
    </source>
</evidence>
<dbReference type="AlphaFoldDB" id="A0A9W4W7S3"/>
<dbReference type="InterPro" id="IPR017853">
    <property type="entry name" value="GH"/>
</dbReference>
<evidence type="ECO:0000256" key="2">
    <source>
        <dbReference type="ARBA" id="ARBA00023295"/>
    </source>
</evidence>
<dbReference type="Gene3D" id="3.20.20.80">
    <property type="entry name" value="Glycosidases"/>
    <property type="match status" value="1"/>
</dbReference>
<reference evidence="6" key="1">
    <citation type="submission" date="2022-07" db="EMBL/GenBank/DDBJ databases">
        <authorList>
            <person name="Criscuolo A."/>
        </authorList>
    </citation>
    <scope>NUCLEOTIDE SEQUENCE</scope>
    <source>
        <strain evidence="6">CIP103197</strain>
    </source>
</reference>
<evidence type="ECO:0000256" key="3">
    <source>
        <dbReference type="RuleBase" id="RU000489"/>
    </source>
</evidence>
<dbReference type="Pfam" id="PF00704">
    <property type="entry name" value="Glyco_hydro_18"/>
    <property type="match status" value="1"/>
</dbReference>